<keyword evidence="6 8" id="KW-0479">Metal-binding</keyword>
<dbReference type="InterPro" id="IPR050867">
    <property type="entry name" value="NiFe/NiFeSe_hydrgnase_LSU"/>
</dbReference>
<feature type="binding site" evidence="8">
    <location>
        <position position="569"/>
    </location>
    <ligand>
        <name>Fe cation</name>
        <dbReference type="ChEBI" id="CHEBI:24875"/>
    </ligand>
</feature>
<dbReference type="InterPro" id="IPR001501">
    <property type="entry name" value="Ni-dep_hyd_lsu"/>
</dbReference>
<accession>A0A497ETS5</accession>
<feature type="binding site" evidence="8">
    <location>
        <position position="67"/>
    </location>
    <ligand>
        <name>Fe cation</name>
        <dbReference type="ChEBI" id="CHEBI:24875"/>
    </ligand>
</feature>
<feature type="binding site" evidence="8">
    <location>
        <position position="64"/>
    </location>
    <ligand>
        <name>Ni(2+)</name>
        <dbReference type="ChEBI" id="CHEBI:49786"/>
    </ligand>
</feature>
<dbReference type="Pfam" id="PF00374">
    <property type="entry name" value="NiFeSe_Hases"/>
    <property type="match status" value="2"/>
</dbReference>
<dbReference type="PROSITE" id="PS00507">
    <property type="entry name" value="NI_HGENASE_L_1"/>
    <property type="match status" value="1"/>
</dbReference>
<dbReference type="PANTHER" id="PTHR42958">
    <property type="entry name" value="HYDROGENASE-2 LARGE CHAIN"/>
    <property type="match status" value="1"/>
</dbReference>
<feature type="binding site" evidence="8">
    <location>
        <position position="572"/>
    </location>
    <ligand>
        <name>Mg(2+)</name>
        <dbReference type="ChEBI" id="CHEBI:18420"/>
    </ligand>
</feature>
<evidence type="ECO:0000256" key="3">
    <source>
        <dbReference type="ARBA" id="ARBA00009292"/>
    </source>
</evidence>
<dbReference type="AlphaFoldDB" id="A0A497ETS5"/>
<dbReference type="PROSITE" id="PS00508">
    <property type="entry name" value="NI_HGENASE_L_2"/>
    <property type="match status" value="1"/>
</dbReference>
<evidence type="ECO:0000256" key="6">
    <source>
        <dbReference type="ARBA" id="ARBA00022723"/>
    </source>
</evidence>
<comment type="cofactor">
    <cofactor evidence="8">
        <name>Fe cation</name>
        <dbReference type="ChEBI" id="CHEBI:24875"/>
    </cofactor>
</comment>
<evidence type="ECO:0000256" key="1">
    <source>
        <dbReference type="ARBA" id="ARBA00001967"/>
    </source>
</evidence>
<evidence type="ECO:0000313" key="11">
    <source>
        <dbReference type="Proteomes" id="UP000278475"/>
    </source>
</evidence>
<keyword evidence="7 9" id="KW-0560">Oxidoreductase</keyword>
<dbReference type="GO" id="GO:0008901">
    <property type="term" value="F:ferredoxin hydrogenase activity"/>
    <property type="evidence" value="ECO:0007669"/>
    <property type="project" value="InterPro"/>
</dbReference>
<sequence length="590" mass="65498">MTVKELMLDPITRLEGHAALHAKIDVEAKRYIDAHSVAGMFRGFEIILKGRDPPDATFITQRICGVCPVPHAYASALSLDMALKAPPPPLATILRNLTIAAELLYDHPIHLFQLAGPDYSAIIVKKFNKAWWSAAQLTLCEYRDVHGYTTIADLMEALNPLSGSLYLYTLKMERFSRKLASLLGAKHPHVNTFIPGGVARTWGASEAAQAFSMLLTLAGLSKLLVTVWEDLSRFLYDMGYEDAGLRPANLIAYGVMEDHETYDASYANMSKWGEKKYLTPGVVVNGELVTYDLKEIHRGIREYVEHSYYEAWSPEFTTDPEGVSLDSNHPWNKETLPSPQARSWDGKYTWASTPRWAYNGAIYVLEAGPAARIWAPALAGKVNFTCPFSEVKTGNGVVRISLPETRSEELPASLYDAMEVEWVAPKIYRNGVKCVNTIERNKARAYNHAYYAAVALLNALQMFELIKEGKLSVWKEIERPALSFGAGMTEAARGAVGHWSVVKGGKIHRYQVITPTAWNISPRDPEGNLGPIEEAVVNTPVTEDHGGADEWVGLDAVRVVRSYDPCLSCTVHAYIGGRYVKHSTTYCLTP</sequence>
<dbReference type="PANTHER" id="PTHR42958:SF2">
    <property type="entry name" value="UPTAKE HYDROGENASE LARGE SUBUNIT"/>
    <property type="match status" value="1"/>
</dbReference>
<keyword evidence="5 8" id="KW-0533">Nickel</keyword>
<keyword evidence="8" id="KW-0460">Magnesium</keyword>
<dbReference type="SUPFAM" id="SSF56762">
    <property type="entry name" value="HydB/Nqo4-like"/>
    <property type="match status" value="1"/>
</dbReference>
<feature type="binding site" evidence="8">
    <location>
        <position position="67"/>
    </location>
    <ligand>
        <name>Ni(2+)</name>
        <dbReference type="ChEBI" id="CHEBI:49786"/>
    </ligand>
</feature>
<dbReference type="Gene3D" id="1.10.645.10">
    <property type="entry name" value="Cytochrome-c3 Hydrogenase, chain B"/>
    <property type="match status" value="1"/>
</dbReference>
<evidence type="ECO:0000256" key="8">
    <source>
        <dbReference type="PIRSR" id="PIRSR601501-1"/>
    </source>
</evidence>
<evidence type="ECO:0000256" key="7">
    <source>
        <dbReference type="ARBA" id="ARBA00023002"/>
    </source>
</evidence>
<proteinExistence type="inferred from homology"/>
<evidence type="ECO:0000313" key="10">
    <source>
        <dbReference type="EMBL" id="RLE50110.1"/>
    </source>
</evidence>
<dbReference type="EMBL" id="QMQV01000013">
    <property type="protein sequence ID" value="RLE50110.1"/>
    <property type="molecule type" value="Genomic_DNA"/>
</dbReference>
<feature type="binding site" evidence="8">
    <location>
        <position position="566"/>
    </location>
    <ligand>
        <name>Ni(2+)</name>
        <dbReference type="ChEBI" id="CHEBI:49786"/>
    </ligand>
</feature>
<dbReference type="InterPro" id="IPR018194">
    <property type="entry name" value="Ni-dep_hyd_lsu_Ni_BS"/>
</dbReference>
<comment type="similarity">
    <text evidence="3 9">Belongs to the [NiFe]/[NiFeSe] hydrogenase large subunit family.</text>
</comment>
<protein>
    <submittedName>
        <fullName evidence="10">Cytochrome C</fullName>
    </submittedName>
</protein>
<evidence type="ECO:0000256" key="5">
    <source>
        <dbReference type="ARBA" id="ARBA00022596"/>
    </source>
</evidence>
<comment type="subunit">
    <text evidence="4">Heterodimer of a large and a small subunit.</text>
</comment>
<comment type="subcellular location">
    <subcellularLocation>
        <location evidence="2">Cell envelope</location>
    </subcellularLocation>
</comment>
<dbReference type="GO" id="GO:0016151">
    <property type="term" value="F:nickel cation binding"/>
    <property type="evidence" value="ECO:0007669"/>
    <property type="project" value="InterPro"/>
</dbReference>
<evidence type="ECO:0000256" key="4">
    <source>
        <dbReference type="ARBA" id="ARBA00011771"/>
    </source>
</evidence>
<name>A0A497ETS5_9CREN</name>
<comment type="cofactor">
    <cofactor evidence="1 8">
        <name>Ni(2+)</name>
        <dbReference type="ChEBI" id="CHEBI:49786"/>
    </cofactor>
</comment>
<organism evidence="10 11">
    <name type="scientific">Thermoproteota archaeon</name>
    <dbReference type="NCBI Taxonomy" id="2056631"/>
    <lineage>
        <taxon>Archaea</taxon>
        <taxon>Thermoproteota</taxon>
    </lineage>
</organism>
<comment type="caution">
    <text evidence="10">The sequence shown here is derived from an EMBL/GenBank/DDBJ whole genome shotgun (WGS) entry which is preliminary data.</text>
</comment>
<feature type="binding site" evidence="8">
    <location>
        <position position="512"/>
    </location>
    <ligand>
        <name>Mg(2+)</name>
        <dbReference type="ChEBI" id="CHEBI:18420"/>
    </ligand>
</feature>
<feature type="binding site" evidence="8">
    <location>
        <position position="45"/>
    </location>
    <ligand>
        <name>Mg(2+)</name>
        <dbReference type="ChEBI" id="CHEBI:18420"/>
    </ligand>
</feature>
<evidence type="ECO:0000256" key="9">
    <source>
        <dbReference type="RuleBase" id="RU003896"/>
    </source>
</evidence>
<gene>
    <name evidence="10" type="ORF">DRJ31_02590</name>
</gene>
<evidence type="ECO:0000256" key="2">
    <source>
        <dbReference type="ARBA" id="ARBA00004196"/>
    </source>
</evidence>
<keyword evidence="8" id="KW-0408">Iron</keyword>
<dbReference type="InterPro" id="IPR029014">
    <property type="entry name" value="NiFe-Hase_large"/>
</dbReference>
<reference evidence="10 11" key="1">
    <citation type="submission" date="2018-06" db="EMBL/GenBank/DDBJ databases">
        <title>Extensive metabolic versatility and redundancy in microbially diverse, dynamic hydrothermal sediments.</title>
        <authorList>
            <person name="Dombrowski N."/>
            <person name="Teske A."/>
            <person name="Baker B.J."/>
        </authorList>
    </citation>
    <scope>NUCLEOTIDE SEQUENCE [LARGE SCALE GENOMIC DNA]</scope>
    <source>
        <strain evidence="10">B66_G16</strain>
    </source>
</reference>
<dbReference type="Proteomes" id="UP000278475">
    <property type="component" value="Unassembled WGS sequence"/>
</dbReference>